<evidence type="ECO:0000256" key="3">
    <source>
        <dbReference type="ARBA" id="ARBA00022475"/>
    </source>
</evidence>
<dbReference type="GO" id="GO:0022857">
    <property type="term" value="F:transmembrane transporter activity"/>
    <property type="evidence" value="ECO:0007669"/>
    <property type="project" value="TreeGrafter"/>
</dbReference>
<organism evidence="10 11">
    <name type="scientific">Turicibacter sanguinis</name>
    <dbReference type="NCBI Taxonomy" id="154288"/>
    <lineage>
        <taxon>Bacteria</taxon>
        <taxon>Bacillati</taxon>
        <taxon>Bacillota</taxon>
        <taxon>Erysipelotrichia</taxon>
        <taxon>Erysipelotrichales</taxon>
        <taxon>Turicibacteraceae</taxon>
        <taxon>Turicibacter</taxon>
    </lineage>
</organism>
<comment type="subunit">
    <text evidence="9">Homodimer. Forms a membrane-associated complex with FtsX.</text>
</comment>
<dbReference type="Gene3D" id="3.40.50.300">
    <property type="entry name" value="P-loop containing nucleotide triphosphate hydrolases"/>
    <property type="match status" value="1"/>
</dbReference>
<dbReference type="Proteomes" id="UP000487649">
    <property type="component" value="Unassembled WGS sequence"/>
</dbReference>
<dbReference type="Pfam" id="PF00005">
    <property type="entry name" value="ABC_tran"/>
    <property type="match status" value="1"/>
</dbReference>
<accession>A0A173RD05</accession>
<comment type="similarity">
    <text evidence="1 9">Belongs to the ABC transporter superfamily.</text>
</comment>
<dbReference type="InterPro" id="IPR003593">
    <property type="entry name" value="AAA+_ATPase"/>
</dbReference>
<name>A0A173RD05_9FIRM</name>
<dbReference type="NCBIfam" id="TIGR02673">
    <property type="entry name" value="FtsE"/>
    <property type="match status" value="1"/>
</dbReference>
<evidence type="ECO:0000256" key="5">
    <source>
        <dbReference type="ARBA" id="ARBA00022741"/>
    </source>
</evidence>
<gene>
    <name evidence="9 10" type="primary">ftsE</name>
    <name evidence="10" type="ORF">GMA92_10970</name>
</gene>
<dbReference type="InterPro" id="IPR027417">
    <property type="entry name" value="P-loop_NTPase"/>
</dbReference>
<dbReference type="PROSITE" id="PS00211">
    <property type="entry name" value="ABC_TRANSPORTER_1"/>
    <property type="match status" value="1"/>
</dbReference>
<keyword evidence="6 9" id="KW-0067">ATP-binding</keyword>
<evidence type="ECO:0000256" key="6">
    <source>
        <dbReference type="ARBA" id="ARBA00022840"/>
    </source>
</evidence>
<keyword evidence="8 9" id="KW-0131">Cell cycle</keyword>
<evidence type="ECO:0000256" key="8">
    <source>
        <dbReference type="ARBA" id="ARBA00023306"/>
    </source>
</evidence>
<evidence type="ECO:0000256" key="9">
    <source>
        <dbReference type="RuleBase" id="RU365094"/>
    </source>
</evidence>
<dbReference type="RefSeq" id="WP_006784627.1">
    <property type="nucleotide sequence ID" value="NZ_CABJBH010000001.1"/>
</dbReference>
<dbReference type="OrthoDB" id="9802264at2"/>
<dbReference type="InterPro" id="IPR017871">
    <property type="entry name" value="ABC_transporter-like_CS"/>
</dbReference>
<dbReference type="InterPro" id="IPR005286">
    <property type="entry name" value="Cell_div_FtsE"/>
</dbReference>
<dbReference type="SUPFAM" id="SSF52540">
    <property type="entry name" value="P-loop containing nucleoside triphosphate hydrolases"/>
    <property type="match status" value="1"/>
</dbReference>
<keyword evidence="3 9" id="KW-1003">Cell membrane</keyword>
<protein>
    <recommendedName>
        <fullName evidence="2 9">Cell division ATP-binding protein FtsE</fullName>
    </recommendedName>
</protein>
<keyword evidence="5 9" id="KW-0547">Nucleotide-binding</keyword>
<dbReference type="GO" id="GO:0051301">
    <property type="term" value="P:cell division"/>
    <property type="evidence" value="ECO:0007669"/>
    <property type="project" value="UniProtKB-UniRule"/>
</dbReference>
<evidence type="ECO:0000313" key="11">
    <source>
        <dbReference type="Proteomes" id="UP000487649"/>
    </source>
</evidence>
<dbReference type="GO" id="GO:0016887">
    <property type="term" value="F:ATP hydrolysis activity"/>
    <property type="evidence" value="ECO:0007669"/>
    <property type="project" value="InterPro"/>
</dbReference>
<evidence type="ECO:0000256" key="2">
    <source>
        <dbReference type="ARBA" id="ARBA00020019"/>
    </source>
</evidence>
<comment type="subcellular location">
    <subcellularLocation>
        <location evidence="9">Cell membrane</location>
        <topology evidence="9">Peripheral membrane protein</topology>
        <orientation evidence="9">Cytoplasmic side</orientation>
    </subcellularLocation>
</comment>
<dbReference type="GeneID" id="60057793"/>
<keyword evidence="7 9" id="KW-0472">Membrane</keyword>
<keyword evidence="4 9" id="KW-0132">Cell division</keyword>
<evidence type="ECO:0000313" key="10">
    <source>
        <dbReference type="EMBL" id="MTK21936.1"/>
    </source>
</evidence>
<evidence type="ECO:0000256" key="4">
    <source>
        <dbReference type="ARBA" id="ARBA00022618"/>
    </source>
</evidence>
<dbReference type="AlphaFoldDB" id="A0A173RD05"/>
<dbReference type="SMART" id="SM00382">
    <property type="entry name" value="AAA"/>
    <property type="match status" value="1"/>
</dbReference>
<dbReference type="FunFam" id="3.40.50.300:FF:000056">
    <property type="entry name" value="Cell division ATP-binding protein FtsE"/>
    <property type="match status" value="1"/>
</dbReference>
<sequence>MIEFINVNKKYANGVIGLHNININIESGEFVFVIGPSGAGKSSFLKMINRQEQATGGQIIVNGHDVTKLSRFKVPKLRREIGVVFQDFKLLQKLTVYQNVAFALEAIGLPANEVREKAIKAIELVGLKSKMRFYPNQLSGGEQQRIAIARAIANNPAIIIADEPTGNLDPENSEQIVSILKKLNSEGKTIIMATHDHELIFESDCRVLTVDHGTIFSDEVKGYYDAN</sequence>
<dbReference type="PANTHER" id="PTHR24220">
    <property type="entry name" value="IMPORT ATP-BINDING PROTEIN"/>
    <property type="match status" value="1"/>
</dbReference>
<evidence type="ECO:0000256" key="1">
    <source>
        <dbReference type="ARBA" id="ARBA00005417"/>
    </source>
</evidence>
<evidence type="ECO:0000256" key="7">
    <source>
        <dbReference type="ARBA" id="ARBA00023136"/>
    </source>
</evidence>
<dbReference type="PANTHER" id="PTHR24220:SF470">
    <property type="entry name" value="CELL DIVISION ATP-BINDING PROTEIN FTSE"/>
    <property type="match status" value="1"/>
</dbReference>
<comment type="caution">
    <text evidence="10">The sequence shown here is derived from an EMBL/GenBank/DDBJ whole genome shotgun (WGS) entry which is preliminary data.</text>
</comment>
<reference evidence="10 11" key="1">
    <citation type="journal article" date="2019" name="Nat. Med.">
        <title>A library of human gut bacterial isolates paired with longitudinal multiomics data enables mechanistic microbiome research.</title>
        <authorList>
            <person name="Poyet M."/>
            <person name="Groussin M."/>
            <person name="Gibbons S.M."/>
            <person name="Avila-Pacheco J."/>
            <person name="Jiang X."/>
            <person name="Kearney S.M."/>
            <person name="Perrotta A.R."/>
            <person name="Berdy B."/>
            <person name="Zhao S."/>
            <person name="Lieberman T.D."/>
            <person name="Swanson P.K."/>
            <person name="Smith M."/>
            <person name="Roesemann S."/>
            <person name="Alexander J.E."/>
            <person name="Rich S.A."/>
            <person name="Livny J."/>
            <person name="Vlamakis H."/>
            <person name="Clish C."/>
            <person name="Bullock K."/>
            <person name="Deik A."/>
            <person name="Scott J."/>
            <person name="Pierce K.A."/>
            <person name="Xavier R.J."/>
            <person name="Alm E.J."/>
        </authorList>
    </citation>
    <scope>NUCLEOTIDE SEQUENCE [LARGE SCALE GENOMIC DNA]</scope>
    <source>
        <strain evidence="10 11">BIOML-A198</strain>
    </source>
</reference>
<dbReference type="EMBL" id="WMQE01000026">
    <property type="protein sequence ID" value="MTK21936.1"/>
    <property type="molecule type" value="Genomic_DNA"/>
</dbReference>
<dbReference type="GO" id="GO:0005524">
    <property type="term" value="F:ATP binding"/>
    <property type="evidence" value="ECO:0007669"/>
    <property type="project" value="UniProtKB-UniRule"/>
</dbReference>
<proteinExistence type="inferred from homology"/>
<dbReference type="PROSITE" id="PS50893">
    <property type="entry name" value="ABC_TRANSPORTER_2"/>
    <property type="match status" value="1"/>
</dbReference>
<comment type="function">
    <text evidence="9">Part of the ABC transporter FtsEX involved in cellular division.</text>
</comment>
<dbReference type="InterPro" id="IPR015854">
    <property type="entry name" value="ABC_transpr_LolD-like"/>
</dbReference>
<dbReference type="InterPro" id="IPR003439">
    <property type="entry name" value="ABC_transporter-like_ATP-bd"/>
</dbReference>
<dbReference type="GO" id="GO:0005886">
    <property type="term" value="C:plasma membrane"/>
    <property type="evidence" value="ECO:0007669"/>
    <property type="project" value="UniProtKB-SubCell"/>
</dbReference>